<dbReference type="InterPro" id="IPR036397">
    <property type="entry name" value="RNaseH_sf"/>
</dbReference>
<dbReference type="SUPFAM" id="SSF53098">
    <property type="entry name" value="Ribonuclease H-like"/>
    <property type="match status" value="1"/>
</dbReference>
<gene>
    <name evidence="2" type="ORF">AFCDBAGC_4978</name>
</gene>
<sequence>MIDRGHDLPIAGQVKALGISRGSVYYLPRPIPVADLAVMRRMDELHLELPFAGSRMLRDLLNKEGIAIGRCHVVTLMKRLRIEALYRKPNTSKPAPGHKIYPYLLRGLTIDRPNQVWAMDITYVPMARGFVYLAAVIDWFSRRVLSWRLSITMEAEFCVEALEEAMTRHGKPEIFNSDQGSQFTSHAFTSVLLEADIAVSMDGRGAWRDNVFIERLWRSVKYEEIYLHAYDTVSTARASIGRYLAFYNGRRPHSSLGRQTPDQAYFDRLPHPAAA</sequence>
<dbReference type="Pfam" id="PF00665">
    <property type="entry name" value="rve"/>
    <property type="match status" value="1"/>
</dbReference>
<keyword evidence="3" id="KW-1185">Reference proteome</keyword>
<dbReference type="InterPro" id="IPR001584">
    <property type="entry name" value="Integrase_cat-core"/>
</dbReference>
<organism evidence="2 3">
    <name type="scientific">Methylobacterium cerastii</name>
    <dbReference type="NCBI Taxonomy" id="932741"/>
    <lineage>
        <taxon>Bacteria</taxon>
        <taxon>Pseudomonadati</taxon>
        <taxon>Pseudomonadota</taxon>
        <taxon>Alphaproteobacteria</taxon>
        <taxon>Hyphomicrobiales</taxon>
        <taxon>Methylobacteriaceae</taxon>
        <taxon>Methylobacterium</taxon>
    </lineage>
</organism>
<proteinExistence type="predicted"/>
<evidence type="ECO:0000259" key="1">
    <source>
        <dbReference type="PROSITE" id="PS50994"/>
    </source>
</evidence>
<dbReference type="InterPro" id="IPR048020">
    <property type="entry name" value="Transpos_IS3"/>
</dbReference>
<reference evidence="2 3" key="1">
    <citation type="journal article" date="2021" name="Front. Microbiol.">
        <title>Comprehensive Comparative Genomics and Phenotyping of Methylobacterium Species.</title>
        <authorList>
            <person name="Alessa O."/>
            <person name="Ogura Y."/>
            <person name="Fujitani Y."/>
            <person name="Takami H."/>
            <person name="Hayashi T."/>
            <person name="Sahin N."/>
            <person name="Tani A."/>
        </authorList>
    </citation>
    <scope>NUCLEOTIDE SEQUENCE [LARGE SCALE GENOMIC DNA]</scope>
    <source>
        <strain evidence="2 3">DSM 23679</strain>
    </source>
</reference>
<dbReference type="InterPro" id="IPR050900">
    <property type="entry name" value="Transposase_IS3/IS150/IS904"/>
</dbReference>
<evidence type="ECO:0000313" key="3">
    <source>
        <dbReference type="Proteomes" id="UP001055117"/>
    </source>
</evidence>
<dbReference type="EMBL" id="BPQG01000114">
    <property type="protein sequence ID" value="GJD47093.1"/>
    <property type="molecule type" value="Genomic_DNA"/>
</dbReference>
<dbReference type="InterPro" id="IPR025948">
    <property type="entry name" value="HTH-like_dom"/>
</dbReference>
<feature type="domain" description="Integrase catalytic" evidence="1">
    <location>
        <begin position="109"/>
        <end position="269"/>
    </location>
</feature>
<dbReference type="Gene3D" id="3.30.420.10">
    <property type="entry name" value="Ribonuclease H-like superfamily/Ribonuclease H"/>
    <property type="match status" value="1"/>
</dbReference>
<dbReference type="PROSITE" id="PS50994">
    <property type="entry name" value="INTEGRASE"/>
    <property type="match status" value="1"/>
</dbReference>
<dbReference type="InterPro" id="IPR012337">
    <property type="entry name" value="RNaseH-like_sf"/>
</dbReference>
<protein>
    <submittedName>
        <fullName evidence="2">IS3 family transposase ISBj3</fullName>
    </submittedName>
</protein>
<dbReference type="PANTHER" id="PTHR46889:SF4">
    <property type="entry name" value="TRANSPOSASE INSO FOR INSERTION SEQUENCE ELEMENT IS911B-RELATED"/>
    <property type="match status" value="1"/>
</dbReference>
<dbReference type="Pfam" id="PF13276">
    <property type="entry name" value="HTH_21"/>
    <property type="match status" value="1"/>
</dbReference>
<dbReference type="NCBIfam" id="NF033516">
    <property type="entry name" value="transpos_IS3"/>
    <property type="match status" value="1"/>
</dbReference>
<accession>A0ABQ4QP87</accession>
<name>A0ABQ4QP87_9HYPH</name>
<dbReference type="PANTHER" id="PTHR46889">
    <property type="entry name" value="TRANSPOSASE INSF FOR INSERTION SEQUENCE IS3B-RELATED"/>
    <property type="match status" value="1"/>
</dbReference>
<evidence type="ECO:0000313" key="2">
    <source>
        <dbReference type="EMBL" id="GJD47093.1"/>
    </source>
</evidence>
<comment type="caution">
    <text evidence="2">The sequence shown here is derived from an EMBL/GenBank/DDBJ whole genome shotgun (WGS) entry which is preliminary data.</text>
</comment>
<dbReference type="Proteomes" id="UP001055117">
    <property type="component" value="Unassembled WGS sequence"/>
</dbReference>